<evidence type="ECO:0000256" key="1">
    <source>
        <dbReference type="ARBA" id="ARBA00022801"/>
    </source>
</evidence>
<dbReference type="InterPro" id="IPR001995">
    <property type="entry name" value="Peptidase_A2_cat"/>
</dbReference>
<evidence type="ECO:0000256" key="2">
    <source>
        <dbReference type="SAM" id="MobiDB-lite"/>
    </source>
</evidence>
<feature type="region of interest" description="Disordered" evidence="2">
    <location>
        <begin position="37"/>
        <end position="57"/>
    </location>
</feature>
<dbReference type="CDD" id="cd05483">
    <property type="entry name" value="retropepsin_like_bacteria"/>
    <property type="match status" value="1"/>
</dbReference>
<evidence type="ECO:0000259" key="3">
    <source>
        <dbReference type="PROSITE" id="PS50175"/>
    </source>
</evidence>
<dbReference type="Proteomes" id="UP000828390">
    <property type="component" value="Unassembled WGS sequence"/>
</dbReference>
<keyword evidence="5" id="KW-1185">Reference proteome</keyword>
<organism evidence="4 5">
    <name type="scientific">Dreissena polymorpha</name>
    <name type="common">Zebra mussel</name>
    <name type="synonym">Mytilus polymorpha</name>
    <dbReference type="NCBI Taxonomy" id="45954"/>
    <lineage>
        <taxon>Eukaryota</taxon>
        <taxon>Metazoa</taxon>
        <taxon>Spiralia</taxon>
        <taxon>Lophotrochozoa</taxon>
        <taxon>Mollusca</taxon>
        <taxon>Bivalvia</taxon>
        <taxon>Autobranchia</taxon>
        <taxon>Heteroconchia</taxon>
        <taxon>Euheterodonta</taxon>
        <taxon>Imparidentia</taxon>
        <taxon>Neoheterodontei</taxon>
        <taxon>Myida</taxon>
        <taxon>Dreissenoidea</taxon>
        <taxon>Dreissenidae</taxon>
        <taxon>Dreissena</taxon>
    </lineage>
</organism>
<dbReference type="InterPro" id="IPR034122">
    <property type="entry name" value="Retropepsin-like_bacterial"/>
</dbReference>
<gene>
    <name evidence="4" type="ORF">DPMN_153474</name>
</gene>
<dbReference type="InterPro" id="IPR021109">
    <property type="entry name" value="Peptidase_aspartic_dom_sf"/>
</dbReference>
<reference evidence="4" key="2">
    <citation type="submission" date="2020-11" db="EMBL/GenBank/DDBJ databases">
        <authorList>
            <person name="McCartney M.A."/>
            <person name="Auch B."/>
            <person name="Kono T."/>
            <person name="Mallez S."/>
            <person name="Becker A."/>
            <person name="Gohl D.M."/>
            <person name="Silverstein K.A.T."/>
            <person name="Koren S."/>
            <person name="Bechman K.B."/>
            <person name="Herman A."/>
            <person name="Abrahante J.E."/>
            <person name="Garbe J."/>
        </authorList>
    </citation>
    <scope>NUCLEOTIDE SEQUENCE</scope>
    <source>
        <strain evidence="4">Duluth1</strain>
        <tissue evidence="4">Whole animal</tissue>
    </source>
</reference>
<dbReference type="GO" id="GO:0006508">
    <property type="term" value="P:proteolysis"/>
    <property type="evidence" value="ECO:0007669"/>
    <property type="project" value="InterPro"/>
</dbReference>
<dbReference type="InterPro" id="IPR001969">
    <property type="entry name" value="Aspartic_peptidase_AS"/>
</dbReference>
<evidence type="ECO:0000313" key="4">
    <source>
        <dbReference type="EMBL" id="KAH3799856.1"/>
    </source>
</evidence>
<keyword evidence="1" id="KW-0378">Hydrolase</keyword>
<dbReference type="GO" id="GO:0004190">
    <property type="term" value="F:aspartic-type endopeptidase activity"/>
    <property type="evidence" value="ECO:0007669"/>
    <property type="project" value="InterPro"/>
</dbReference>
<dbReference type="AlphaFoldDB" id="A0A9D4FN90"/>
<dbReference type="EMBL" id="JAIWYP010000007">
    <property type="protein sequence ID" value="KAH3799856.1"/>
    <property type="molecule type" value="Genomic_DNA"/>
</dbReference>
<dbReference type="PROSITE" id="PS00141">
    <property type="entry name" value="ASP_PROTEASE"/>
    <property type="match status" value="1"/>
</dbReference>
<comment type="caution">
    <text evidence="4">The sequence shown here is derived from an EMBL/GenBank/DDBJ whole genome shotgun (WGS) entry which is preliminary data.</text>
</comment>
<sequence>MSRYTRWQLRKPHCRIRSPFKCARTDSCGQRVVQLENKSEGHTNTESLSAEYQNPPKARITDENREVHFAKGVSYVSRRSQGLYVEGYVGDIPVAFTVDTGATISVVSQNIYNKMSMQEKPALNRSVSLMGANGLPITELGTGLFKLRIGPITLEREAVVADIKDDALIGYDVLGDESVDILFSRNVMVLNGIEIPGMKCGSAKRVNVIEKAAKPCGQNTVSDEACILNKDSSEQSAGCTAIESRDTQRRVKMTEATKMRHTSGLCCSGRPLRGTKACSHIGRDYECKQSVTGETSGNHNDAVKSSVHDTLEVAARRANEAIDDVVMTEPPDHPLLLYERSASENVEPLGQPVGDPVKRTFRFRCSREPYRELQLHSRTEQI</sequence>
<dbReference type="Pfam" id="PF13975">
    <property type="entry name" value="gag-asp_proteas"/>
    <property type="match status" value="1"/>
</dbReference>
<accession>A0A9D4FN90</accession>
<evidence type="ECO:0000313" key="5">
    <source>
        <dbReference type="Proteomes" id="UP000828390"/>
    </source>
</evidence>
<reference evidence="4" key="1">
    <citation type="journal article" date="2019" name="bioRxiv">
        <title>The Genome of the Zebra Mussel, Dreissena polymorpha: A Resource for Invasive Species Research.</title>
        <authorList>
            <person name="McCartney M.A."/>
            <person name="Auch B."/>
            <person name="Kono T."/>
            <person name="Mallez S."/>
            <person name="Zhang Y."/>
            <person name="Obille A."/>
            <person name="Becker A."/>
            <person name="Abrahante J.E."/>
            <person name="Garbe J."/>
            <person name="Badalamenti J.P."/>
            <person name="Herman A."/>
            <person name="Mangelson H."/>
            <person name="Liachko I."/>
            <person name="Sullivan S."/>
            <person name="Sone E.D."/>
            <person name="Koren S."/>
            <person name="Silverstein K.A.T."/>
            <person name="Beckman K.B."/>
            <person name="Gohl D.M."/>
        </authorList>
    </citation>
    <scope>NUCLEOTIDE SEQUENCE</scope>
    <source>
        <strain evidence="4">Duluth1</strain>
        <tissue evidence="4">Whole animal</tissue>
    </source>
</reference>
<name>A0A9D4FN90_DREPO</name>
<protein>
    <recommendedName>
        <fullName evidence="3">Peptidase A2 domain-containing protein</fullName>
    </recommendedName>
</protein>
<dbReference type="PROSITE" id="PS50175">
    <property type="entry name" value="ASP_PROT_RETROV"/>
    <property type="match status" value="1"/>
</dbReference>
<dbReference type="Gene3D" id="2.40.70.10">
    <property type="entry name" value="Acid Proteases"/>
    <property type="match status" value="1"/>
</dbReference>
<dbReference type="SUPFAM" id="SSF50630">
    <property type="entry name" value="Acid proteases"/>
    <property type="match status" value="1"/>
</dbReference>
<proteinExistence type="predicted"/>
<feature type="domain" description="Peptidase A2" evidence="3">
    <location>
        <begin position="94"/>
        <end position="173"/>
    </location>
</feature>